<comment type="caution">
    <text evidence="3">The sequence shown here is derived from an EMBL/GenBank/DDBJ whole genome shotgun (WGS) entry which is preliminary data.</text>
</comment>
<feature type="signal peptide" evidence="1">
    <location>
        <begin position="1"/>
        <end position="18"/>
    </location>
</feature>
<evidence type="ECO:0000313" key="4">
    <source>
        <dbReference type="Proteomes" id="UP000683360"/>
    </source>
</evidence>
<dbReference type="InterPro" id="IPR050111">
    <property type="entry name" value="C-type_lectin/snaclec_domain"/>
</dbReference>
<evidence type="ECO:0000256" key="1">
    <source>
        <dbReference type="SAM" id="SignalP"/>
    </source>
</evidence>
<dbReference type="InterPro" id="IPR001304">
    <property type="entry name" value="C-type_lectin-like"/>
</dbReference>
<gene>
    <name evidence="3" type="ORF">MEDL_31598</name>
</gene>
<dbReference type="Proteomes" id="UP000683360">
    <property type="component" value="Unassembled WGS sequence"/>
</dbReference>
<sequence>MIVALLILLMLIPNDVTSLSCVSNEAKKDFDDSRTALKEMEDHLRNTTKKLEESFKKITASLHDQLGVVKDALRNVGEKIKNVDDDFQLLGKDLESIYLIEFEAKQNTWHKYNGHCYYYSSETQNWFNAERKCRELDGYIIKIGNSKENEHIHASRPKDVQYWIGLTDLIEGEFRWSFDQSKASFLTWADGHGHRGSTYNCVGMNSGGKAEWFDTSCNSLKIQQQDMIFVRIVLLMVLCKAVTSWPCLSNESKKDFDVSRIALKDMENHLVNTVKKLVNGFKKITASIQDQLGDVKNALSSVGEKVKKDDSDFQILGKDFQKTKWHKYNGHCYYYSSDAKSWFNAERKCRDIGGYIIKLDDREENEQIFASRPSSNMVYWIGLTDLIEGEFRWNFDQTKLHFCMG</sequence>
<proteinExistence type="predicted"/>
<feature type="chain" id="PRO_5035944868" evidence="1">
    <location>
        <begin position="19"/>
        <end position="405"/>
    </location>
</feature>
<dbReference type="Pfam" id="PF00059">
    <property type="entry name" value="Lectin_C"/>
    <property type="match status" value="2"/>
</dbReference>
<dbReference type="CDD" id="cd00037">
    <property type="entry name" value="CLECT"/>
    <property type="match status" value="1"/>
</dbReference>
<dbReference type="InterPro" id="IPR016186">
    <property type="entry name" value="C-type_lectin-like/link_sf"/>
</dbReference>
<feature type="domain" description="C-type lectin" evidence="2">
    <location>
        <begin position="328"/>
        <end position="393"/>
    </location>
</feature>
<keyword evidence="4" id="KW-1185">Reference proteome</keyword>
<protein>
    <submittedName>
        <fullName evidence="3">AGC1</fullName>
    </submittedName>
</protein>
<dbReference type="SUPFAM" id="SSF56436">
    <property type="entry name" value="C-type lectin-like"/>
    <property type="match status" value="2"/>
</dbReference>
<evidence type="ECO:0000313" key="3">
    <source>
        <dbReference type="EMBL" id="CAG2217917.1"/>
    </source>
</evidence>
<name>A0A8S3SIF3_MYTED</name>
<feature type="domain" description="C-type lectin" evidence="2">
    <location>
        <begin position="112"/>
        <end position="218"/>
    </location>
</feature>
<keyword evidence="1" id="KW-0732">Signal</keyword>
<dbReference type="EMBL" id="CAJPWZ010001582">
    <property type="protein sequence ID" value="CAG2217917.1"/>
    <property type="molecule type" value="Genomic_DNA"/>
</dbReference>
<dbReference type="InterPro" id="IPR016187">
    <property type="entry name" value="CTDL_fold"/>
</dbReference>
<dbReference type="Gene3D" id="3.10.100.10">
    <property type="entry name" value="Mannose-Binding Protein A, subunit A"/>
    <property type="match status" value="2"/>
</dbReference>
<dbReference type="OrthoDB" id="538816at2759"/>
<dbReference type="SMART" id="SM00034">
    <property type="entry name" value="CLECT"/>
    <property type="match status" value="2"/>
</dbReference>
<reference evidence="3" key="1">
    <citation type="submission" date="2021-03" db="EMBL/GenBank/DDBJ databases">
        <authorList>
            <person name="Bekaert M."/>
        </authorList>
    </citation>
    <scope>NUCLEOTIDE SEQUENCE</scope>
</reference>
<dbReference type="PROSITE" id="PS50041">
    <property type="entry name" value="C_TYPE_LECTIN_2"/>
    <property type="match status" value="2"/>
</dbReference>
<dbReference type="PANTHER" id="PTHR22803">
    <property type="entry name" value="MANNOSE, PHOSPHOLIPASE, LECTIN RECEPTOR RELATED"/>
    <property type="match status" value="1"/>
</dbReference>
<evidence type="ECO:0000259" key="2">
    <source>
        <dbReference type="PROSITE" id="PS50041"/>
    </source>
</evidence>
<accession>A0A8S3SIF3</accession>
<organism evidence="3 4">
    <name type="scientific">Mytilus edulis</name>
    <name type="common">Blue mussel</name>
    <dbReference type="NCBI Taxonomy" id="6550"/>
    <lineage>
        <taxon>Eukaryota</taxon>
        <taxon>Metazoa</taxon>
        <taxon>Spiralia</taxon>
        <taxon>Lophotrochozoa</taxon>
        <taxon>Mollusca</taxon>
        <taxon>Bivalvia</taxon>
        <taxon>Autobranchia</taxon>
        <taxon>Pteriomorphia</taxon>
        <taxon>Mytilida</taxon>
        <taxon>Mytiloidea</taxon>
        <taxon>Mytilidae</taxon>
        <taxon>Mytilinae</taxon>
        <taxon>Mytilus</taxon>
    </lineage>
</organism>
<dbReference type="AlphaFoldDB" id="A0A8S3SIF3"/>